<keyword evidence="2" id="KW-1185">Reference proteome</keyword>
<sequence>MHMMKKHVDVLKNWKKINQLKGYIKIKKLNKGLQINMSSKTKIDVRRIESNNVGNAKWKFLGKKNKWNDCTNEISKDIDKLKDNESMKCTIIGKKYNIVKKNENEAIQQNLKTKRKRLLRKILNNTSSQKSTTARSFVCNAKNAKVHIL</sequence>
<protein>
    <submittedName>
        <fullName evidence="1">Uncharacterized protein</fullName>
    </submittedName>
</protein>
<dbReference type="EMBL" id="ASPP01019671">
    <property type="protein sequence ID" value="ETO14901.1"/>
    <property type="molecule type" value="Genomic_DNA"/>
</dbReference>
<dbReference type="Proteomes" id="UP000023152">
    <property type="component" value="Unassembled WGS sequence"/>
</dbReference>
<evidence type="ECO:0000313" key="1">
    <source>
        <dbReference type="EMBL" id="ETO14901.1"/>
    </source>
</evidence>
<evidence type="ECO:0000313" key="2">
    <source>
        <dbReference type="Proteomes" id="UP000023152"/>
    </source>
</evidence>
<gene>
    <name evidence="1" type="ORF">RFI_22467</name>
</gene>
<dbReference type="AlphaFoldDB" id="X6MMQ2"/>
<reference evidence="1 2" key="1">
    <citation type="journal article" date="2013" name="Curr. Biol.">
        <title>The Genome of the Foraminiferan Reticulomyxa filosa.</title>
        <authorList>
            <person name="Glockner G."/>
            <person name="Hulsmann N."/>
            <person name="Schleicher M."/>
            <person name="Noegel A.A."/>
            <person name="Eichinger L."/>
            <person name="Gallinger C."/>
            <person name="Pawlowski J."/>
            <person name="Sierra R."/>
            <person name="Euteneuer U."/>
            <person name="Pillet L."/>
            <person name="Moustafa A."/>
            <person name="Platzer M."/>
            <person name="Groth M."/>
            <person name="Szafranski K."/>
            <person name="Schliwa M."/>
        </authorList>
    </citation>
    <scope>NUCLEOTIDE SEQUENCE [LARGE SCALE GENOMIC DNA]</scope>
</reference>
<accession>X6MMQ2</accession>
<proteinExistence type="predicted"/>
<comment type="caution">
    <text evidence="1">The sequence shown here is derived from an EMBL/GenBank/DDBJ whole genome shotgun (WGS) entry which is preliminary data.</text>
</comment>
<name>X6MMQ2_RETFI</name>
<organism evidence="1 2">
    <name type="scientific">Reticulomyxa filosa</name>
    <dbReference type="NCBI Taxonomy" id="46433"/>
    <lineage>
        <taxon>Eukaryota</taxon>
        <taxon>Sar</taxon>
        <taxon>Rhizaria</taxon>
        <taxon>Retaria</taxon>
        <taxon>Foraminifera</taxon>
        <taxon>Monothalamids</taxon>
        <taxon>Reticulomyxidae</taxon>
        <taxon>Reticulomyxa</taxon>
    </lineage>
</organism>